<keyword evidence="3" id="KW-1185">Reference proteome</keyword>
<feature type="domain" description="Reverse transcriptase Ty1/copia-type" evidence="1">
    <location>
        <begin position="11"/>
        <end position="58"/>
    </location>
</feature>
<protein>
    <recommendedName>
        <fullName evidence="1">Reverse transcriptase Ty1/copia-type domain-containing protein</fullName>
    </recommendedName>
</protein>
<dbReference type="AlphaFoldDB" id="A0A2I0KCZ2"/>
<comment type="caution">
    <text evidence="2">The sequence shown here is derived from an EMBL/GenBank/DDBJ whole genome shotgun (WGS) entry which is preliminary data.</text>
</comment>
<evidence type="ECO:0000313" key="2">
    <source>
        <dbReference type="EMBL" id="PKI66080.1"/>
    </source>
</evidence>
<sequence length="129" mass="15233">MNEEMESMRINQVWNVVDLPLGHKTIGNKWILKVKRKANGSIERYKACLVAKSFTQQEARNDKQMLVEAKEWLLVNFEMKDVGEEDYVLGIKILMDRSKRLLGMSRENYIKKILERFQMHNCKPCDTLL</sequence>
<dbReference type="InterPro" id="IPR013103">
    <property type="entry name" value="RVT_2"/>
</dbReference>
<proteinExistence type="predicted"/>
<dbReference type="STRING" id="22663.A0A2I0KCZ2"/>
<evidence type="ECO:0000259" key="1">
    <source>
        <dbReference type="Pfam" id="PF07727"/>
    </source>
</evidence>
<name>A0A2I0KCZ2_PUNGR</name>
<dbReference type="Proteomes" id="UP000233551">
    <property type="component" value="Unassembled WGS sequence"/>
</dbReference>
<dbReference type="EMBL" id="PGOL01000692">
    <property type="protein sequence ID" value="PKI66080.1"/>
    <property type="molecule type" value="Genomic_DNA"/>
</dbReference>
<accession>A0A2I0KCZ2</accession>
<reference evidence="2 3" key="1">
    <citation type="submission" date="2017-11" db="EMBL/GenBank/DDBJ databases">
        <title>De-novo sequencing of pomegranate (Punica granatum L.) genome.</title>
        <authorList>
            <person name="Akparov Z."/>
            <person name="Amiraslanov A."/>
            <person name="Hajiyeva S."/>
            <person name="Abbasov M."/>
            <person name="Kaur K."/>
            <person name="Hamwieh A."/>
            <person name="Solovyev V."/>
            <person name="Salamov A."/>
            <person name="Braich B."/>
            <person name="Kosarev P."/>
            <person name="Mahmoud A."/>
            <person name="Hajiyev E."/>
            <person name="Babayeva S."/>
            <person name="Izzatullayeva V."/>
            <person name="Mammadov A."/>
            <person name="Mammadov A."/>
            <person name="Sharifova S."/>
            <person name="Ojaghi J."/>
            <person name="Eynullazada K."/>
            <person name="Bayramov B."/>
            <person name="Abdulazimova A."/>
            <person name="Shahmuradov I."/>
        </authorList>
    </citation>
    <scope>NUCLEOTIDE SEQUENCE [LARGE SCALE GENOMIC DNA]</scope>
    <source>
        <strain evidence="3">cv. AG2017</strain>
        <tissue evidence="2">Leaf</tissue>
    </source>
</reference>
<organism evidence="2 3">
    <name type="scientific">Punica granatum</name>
    <name type="common">Pomegranate</name>
    <dbReference type="NCBI Taxonomy" id="22663"/>
    <lineage>
        <taxon>Eukaryota</taxon>
        <taxon>Viridiplantae</taxon>
        <taxon>Streptophyta</taxon>
        <taxon>Embryophyta</taxon>
        <taxon>Tracheophyta</taxon>
        <taxon>Spermatophyta</taxon>
        <taxon>Magnoliopsida</taxon>
        <taxon>eudicotyledons</taxon>
        <taxon>Gunneridae</taxon>
        <taxon>Pentapetalae</taxon>
        <taxon>rosids</taxon>
        <taxon>malvids</taxon>
        <taxon>Myrtales</taxon>
        <taxon>Lythraceae</taxon>
        <taxon>Punica</taxon>
    </lineage>
</organism>
<evidence type="ECO:0000313" key="3">
    <source>
        <dbReference type="Proteomes" id="UP000233551"/>
    </source>
</evidence>
<gene>
    <name evidence="2" type="ORF">CRG98_013526</name>
</gene>
<dbReference type="Pfam" id="PF07727">
    <property type="entry name" value="RVT_2"/>
    <property type="match status" value="1"/>
</dbReference>